<feature type="non-terminal residue" evidence="1">
    <location>
        <position position="1"/>
    </location>
</feature>
<comment type="caution">
    <text evidence="1">The sequence shown here is derived from an EMBL/GenBank/DDBJ whole genome shotgun (WGS) entry which is preliminary data.</text>
</comment>
<evidence type="ECO:0000313" key="1">
    <source>
        <dbReference type="EMBL" id="MEV8158580.1"/>
    </source>
</evidence>
<dbReference type="EMBL" id="JBFBLL010000007">
    <property type="protein sequence ID" value="MEV8158580.1"/>
    <property type="molecule type" value="Genomic_DNA"/>
</dbReference>
<reference evidence="1 2" key="1">
    <citation type="submission" date="2024-06" db="EMBL/GenBank/DDBJ databases">
        <title>The Natural Products Discovery Center: Release of the First 8490 Sequenced Strains for Exploring Actinobacteria Biosynthetic Diversity.</title>
        <authorList>
            <person name="Kalkreuter E."/>
            <person name="Kautsar S.A."/>
            <person name="Yang D."/>
            <person name="Bader C.D."/>
            <person name="Teijaro C.N."/>
            <person name="Fluegel L."/>
            <person name="Davis C.M."/>
            <person name="Simpson J.R."/>
            <person name="Lauterbach L."/>
            <person name="Steele A.D."/>
            <person name="Gui C."/>
            <person name="Meng S."/>
            <person name="Li G."/>
            <person name="Viehrig K."/>
            <person name="Ye F."/>
            <person name="Su P."/>
            <person name="Kiefer A.F."/>
            <person name="Nichols A."/>
            <person name="Cepeda A.J."/>
            <person name="Yan W."/>
            <person name="Fan B."/>
            <person name="Jiang Y."/>
            <person name="Adhikari A."/>
            <person name="Zheng C.-J."/>
            <person name="Schuster L."/>
            <person name="Cowan T.M."/>
            <person name="Smanski M.J."/>
            <person name="Chevrette M.G."/>
            <person name="De Carvalho L.P.S."/>
            <person name="Shen B."/>
        </authorList>
    </citation>
    <scope>NUCLEOTIDE SEQUENCE [LARGE SCALE GENOMIC DNA]</scope>
    <source>
        <strain evidence="1 2">NPDC079179</strain>
    </source>
</reference>
<evidence type="ECO:0000313" key="2">
    <source>
        <dbReference type="Proteomes" id="UP001553031"/>
    </source>
</evidence>
<sequence length="62" mass="7298">PRGHQAINQKQKIWYQQTRHTIELTNNTPQRPGLLSTSCFRLVAIRKLTVQLCRSQLRVNTR</sequence>
<organism evidence="1 2">
    <name type="scientific">Kocuria salsicia</name>
    <dbReference type="NCBI Taxonomy" id="664639"/>
    <lineage>
        <taxon>Bacteria</taxon>
        <taxon>Bacillati</taxon>
        <taxon>Actinomycetota</taxon>
        <taxon>Actinomycetes</taxon>
        <taxon>Micrococcales</taxon>
        <taxon>Micrococcaceae</taxon>
        <taxon>Kocuria</taxon>
    </lineage>
</organism>
<protein>
    <submittedName>
        <fullName evidence="1">Uncharacterized protein</fullName>
    </submittedName>
</protein>
<keyword evidence="2" id="KW-1185">Reference proteome</keyword>
<dbReference type="Proteomes" id="UP001553031">
    <property type="component" value="Unassembled WGS sequence"/>
</dbReference>
<accession>A0ABV3KDW9</accession>
<proteinExistence type="predicted"/>
<gene>
    <name evidence="1" type="ORF">AB0O96_10300</name>
</gene>
<dbReference type="RefSeq" id="WP_363785269.1">
    <property type="nucleotide sequence ID" value="NZ_JBFBLL010000007.1"/>
</dbReference>
<name>A0ABV3KDW9_9MICC</name>